<comment type="caution">
    <text evidence="2">The sequence shown here is derived from an EMBL/GenBank/DDBJ whole genome shotgun (WGS) entry which is preliminary data.</text>
</comment>
<feature type="domain" description="J" evidence="1">
    <location>
        <begin position="249"/>
        <end position="304"/>
    </location>
</feature>
<dbReference type="EMBL" id="JBHILJ010000001">
    <property type="protein sequence ID" value="MFB5735364.1"/>
    <property type="molecule type" value="Genomic_DNA"/>
</dbReference>
<reference evidence="2 3" key="1">
    <citation type="submission" date="2024-09" db="EMBL/GenBank/DDBJ databases">
        <title>Taxonomic and Genotyping Characterization of Leptospira Strains isolated from Multiple Sources in Colombia highlights the importance of intermediate species.</title>
        <authorList>
            <person name="Torres Higuera L."/>
            <person name="Rojas Tapias D."/>
            <person name="Jimenez Velasquez S."/>
            <person name="Renjifo Ibanez C."/>
        </authorList>
    </citation>
    <scope>NUCLEOTIDE SEQUENCE [LARGE SCALE GENOMIC DNA]</scope>
    <source>
        <strain evidence="2 3">Lep080</strain>
    </source>
</reference>
<dbReference type="RefSeq" id="WP_135700665.1">
    <property type="nucleotide sequence ID" value="NZ_JBHILI010000001.1"/>
</dbReference>
<dbReference type="InterPro" id="IPR001623">
    <property type="entry name" value="DnaJ_domain"/>
</dbReference>
<dbReference type="Proteomes" id="UP001580391">
    <property type="component" value="Unassembled WGS sequence"/>
</dbReference>
<accession>A0ABV5BJZ4</accession>
<evidence type="ECO:0000259" key="1">
    <source>
        <dbReference type="PROSITE" id="PS50076"/>
    </source>
</evidence>
<evidence type="ECO:0000313" key="2">
    <source>
        <dbReference type="EMBL" id="MFB5735364.1"/>
    </source>
</evidence>
<dbReference type="InterPro" id="IPR036869">
    <property type="entry name" value="J_dom_sf"/>
</dbReference>
<evidence type="ECO:0000313" key="3">
    <source>
        <dbReference type="Proteomes" id="UP001580391"/>
    </source>
</evidence>
<dbReference type="Gene3D" id="1.10.287.110">
    <property type="entry name" value="DnaJ domain"/>
    <property type="match status" value="1"/>
</dbReference>
<gene>
    <name evidence="2" type="ORF">ACE5IX_02520</name>
</gene>
<name>A0ABV5BJZ4_9LEPT</name>
<sequence length="304" mass="36085">MNARSYDQVRSSIEDVLFEIQSSSTDCEWFISAEKLIEILQLRREDYFKILYSLRGEAEYSSKGSHGFSQDRGDKLILLLEKIFKIEGIEAEFARAGVYFDDIYLDELRIFLREIILSKLEKHELDKDLLLLLISSTKKFEDAFDSYFDDKFDIARLADNGIAEYLELKSFSPDFGADVFLRNYFFQILNTKLFPLRQITSEYRDRAYYEIFGKFRQEEREKSKRKKAGFAGKKFRSSAVYFEDQETREHREFLGLSEDYSKADLRNKYKELIKKYHPDVNKEGLEMTQRIIASYNFLVMKDAR</sequence>
<dbReference type="PROSITE" id="PS50076">
    <property type="entry name" value="DNAJ_2"/>
    <property type="match status" value="1"/>
</dbReference>
<proteinExistence type="predicted"/>
<protein>
    <submittedName>
        <fullName evidence="2">DnaJ domain-containing protein</fullName>
    </submittedName>
</protein>
<dbReference type="SUPFAM" id="SSF46565">
    <property type="entry name" value="Chaperone J-domain"/>
    <property type="match status" value="1"/>
</dbReference>
<keyword evidence="3" id="KW-1185">Reference proteome</keyword>
<dbReference type="Pfam" id="PF00226">
    <property type="entry name" value="DnaJ"/>
    <property type="match status" value="1"/>
</dbReference>
<organism evidence="2 3">
    <name type="scientific">Leptospira wolffii</name>
    <dbReference type="NCBI Taxonomy" id="409998"/>
    <lineage>
        <taxon>Bacteria</taxon>
        <taxon>Pseudomonadati</taxon>
        <taxon>Spirochaetota</taxon>
        <taxon>Spirochaetia</taxon>
        <taxon>Leptospirales</taxon>
        <taxon>Leptospiraceae</taxon>
        <taxon>Leptospira</taxon>
    </lineage>
</organism>
<dbReference type="SMART" id="SM00271">
    <property type="entry name" value="DnaJ"/>
    <property type="match status" value="1"/>
</dbReference>
<dbReference type="CDD" id="cd06257">
    <property type="entry name" value="DnaJ"/>
    <property type="match status" value="1"/>
</dbReference>